<protein>
    <submittedName>
        <fullName evidence="14 16">Cytochrome P450</fullName>
    </submittedName>
</protein>
<keyword evidence="10 13" id="KW-0503">Monooxygenase</keyword>
<dbReference type="RefSeq" id="XP_033570050.1">
    <property type="nucleotide sequence ID" value="XM_033716173.1"/>
</dbReference>
<evidence type="ECO:0000313" key="14">
    <source>
        <dbReference type="EMBL" id="KAF2803086.1"/>
    </source>
</evidence>
<accession>A0A6A6Y2N3</accession>
<dbReference type="InterPro" id="IPR002401">
    <property type="entry name" value="Cyt_P450_E_grp-I"/>
</dbReference>
<dbReference type="GO" id="GO:0016705">
    <property type="term" value="F:oxidoreductase activity, acting on paired donors, with incorporation or reduction of molecular oxygen"/>
    <property type="evidence" value="ECO:0007669"/>
    <property type="project" value="InterPro"/>
</dbReference>
<dbReference type="SUPFAM" id="SSF48264">
    <property type="entry name" value="Cytochrome P450"/>
    <property type="match status" value="1"/>
</dbReference>
<comment type="subcellular location">
    <subcellularLocation>
        <location evidence="2">Membrane</location>
        <topology evidence="2">Single-pass membrane protein</topology>
    </subcellularLocation>
</comment>
<evidence type="ECO:0000313" key="15">
    <source>
        <dbReference type="Proteomes" id="UP000504636"/>
    </source>
</evidence>
<dbReference type="AlphaFoldDB" id="A0A6A6Y2N3"/>
<dbReference type="Proteomes" id="UP000504636">
    <property type="component" value="Unplaced"/>
</dbReference>
<dbReference type="InterPro" id="IPR001128">
    <property type="entry name" value="Cyt_P450"/>
</dbReference>
<evidence type="ECO:0000313" key="16">
    <source>
        <dbReference type="RefSeq" id="XP_033570050.1"/>
    </source>
</evidence>
<dbReference type="FunFam" id="1.10.630.10:FF:000047">
    <property type="entry name" value="Cytochrome P450 monooxygenase"/>
    <property type="match status" value="1"/>
</dbReference>
<name>A0A6A6Y2N3_9PEZI</name>
<keyword evidence="15" id="KW-1185">Reference proteome</keyword>
<evidence type="ECO:0000256" key="13">
    <source>
        <dbReference type="RuleBase" id="RU000461"/>
    </source>
</evidence>
<feature type="binding site" description="axial binding residue" evidence="12">
    <location>
        <position position="424"/>
    </location>
    <ligand>
        <name>heme</name>
        <dbReference type="ChEBI" id="CHEBI:30413"/>
    </ligand>
    <ligandPart>
        <name>Fe</name>
        <dbReference type="ChEBI" id="CHEBI:18248"/>
    </ligandPart>
</feature>
<dbReference type="GO" id="GO:0005506">
    <property type="term" value="F:iron ion binding"/>
    <property type="evidence" value="ECO:0007669"/>
    <property type="project" value="InterPro"/>
</dbReference>
<reference evidence="16" key="3">
    <citation type="submission" date="2025-04" db="UniProtKB">
        <authorList>
            <consortium name="RefSeq"/>
        </authorList>
    </citation>
    <scope>IDENTIFICATION</scope>
    <source>
        <strain evidence="16">CBS 304.34</strain>
    </source>
</reference>
<keyword evidence="6 12" id="KW-0479">Metal-binding</keyword>
<evidence type="ECO:0000256" key="1">
    <source>
        <dbReference type="ARBA" id="ARBA00001971"/>
    </source>
</evidence>
<proteinExistence type="inferred from homology"/>
<gene>
    <name evidence="14 16" type="ORF">BDZ99DRAFT_400416</name>
</gene>
<dbReference type="CDD" id="cd11058">
    <property type="entry name" value="CYP60B-like"/>
    <property type="match status" value="1"/>
</dbReference>
<evidence type="ECO:0000256" key="9">
    <source>
        <dbReference type="ARBA" id="ARBA00023004"/>
    </source>
</evidence>
<evidence type="ECO:0000256" key="10">
    <source>
        <dbReference type="ARBA" id="ARBA00023033"/>
    </source>
</evidence>
<keyword evidence="9 12" id="KW-0408">Iron</keyword>
<evidence type="ECO:0000256" key="11">
    <source>
        <dbReference type="ARBA" id="ARBA00023136"/>
    </source>
</evidence>
<dbReference type="GO" id="GO:0009403">
    <property type="term" value="P:toxin biosynthetic process"/>
    <property type="evidence" value="ECO:0007669"/>
    <property type="project" value="UniProtKB-ARBA"/>
</dbReference>
<evidence type="ECO:0000256" key="3">
    <source>
        <dbReference type="ARBA" id="ARBA00010617"/>
    </source>
</evidence>
<dbReference type="OrthoDB" id="1470350at2759"/>
<dbReference type="GO" id="GO:0020037">
    <property type="term" value="F:heme binding"/>
    <property type="evidence" value="ECO:0007669"/>
    <property type="project" value="InterPro"/>
</dbReference>
<evidence type="ECO:0000256" key="8">
    <source>
        <dbReference type="ARBA" id="ARBA00023002"/>
    </source>
</evidence>
<feature type="non-terminal residue" evidence="14">
    <location>
        <position position="1"/>
    </location>
</feature>
<evidence type="ECO:0000256" key="4">
    <source>
        <dbReference type="ARBA" id="ARBA00022617"/>
    </source>
</evidence>
<dbReference type="PANTHER" id="PTHR24305:SF210">
    <property type="entry name" value="CYTOCHROME P450 MONOOXYGENASE ASQL-RELATED"/>
    <property type="match status" value="1"/>
</dbReference>
<dbReference type="InterPro" id="IPR036396">
    <property type="entry name" value="Cyt_P450_sf"/>
</dbReference>
<dbReference type="GeneID" id="54457066"/>
<dbReference type="Pfam" id="PF00067">
    <property type="entry name" value="p450"/>
    <property type="match status" value="1"/>
</dbReference>
<sequence length="480" mass="54945">VIVYTVTYCLYNVFLHPLRSYPGPKSWAACFVPSAIQSLRGRLPYAIKEIHDKYGGVVRVSPNYLHYDSDQAWEEIYGHLKGTHTKTFEKDYSFYGPTPSGAPNIIIAQPHDHRRLRRLQSHAFSEKALAEQESFLDKYVRTFIQGLQDQVTGPAKGVVDICMWYNFTTFDLIGDLAFGHSFGCTESGKLHPWIAITFEYIKMIEYMRLTRIFPVVEKLLAVLIPQSLKDNRANHAKWSADRAQSRVEMKTDRKDFMSYLLRESGEKGMTKDELNEGALILVLAGSETTATVLTGMTYFMLKRPETYEELKREIRTAFDSADDININAVAKLKYLNACIEEGLRIFPPAPSAHPRVAPSGGSVVCGRFVPEKTVVGVGAWAAHHSIRMWREPELYLPERWLGDPEFDSDHKKASQAFSYGPRNCLGKNLAWAEMRLIMAHLVWNFDLELDKRAENWIDRNKIFILWEKVELLVKLTPVTR</sequence>
<reference evidence="14 16" key="1">
    <citation type="journal article" date="2020" name="Stud. Mycol.">
        <title>101 Dothideomycetes genomes: a test case for predicting lifestyles and emergence of pathogens.</title>
        <authorList>
            <person name="Haridas S."/>
            <person name="Albert R."/>
            <person name="Binder M."/>
            <person name="Bloem J."/>
            <person name="Labutti K."/>
            <person name="Salamov A."/>
            <person name="Andreopoulos B."/>
            <person name="Baker S."/>
            <person name="Barry K."/>
            <person name="Bills G."/>
            <person name="Bluhm B."/>
            <person name="Cannon C."/>
            <person name="Castanera R."/>
            <person name="Culley D."/>
            <person name="Daum C."/>
            <person name="Ezra D."/>
            <person name="Gonzalez J."/>
            <person name="Henrissat B."/>
            <person name="Kuo A."/>
            <person name="Liang C."/>
            <person name="Lipzen A."/>
            <person name="Lutzoni F."/>
            <person name="Magnuson J."/>
            <person name="Mondo S."/>
            <person name="Nolan M."/>
            <person name="Ohm R."/>
            <person name="Pangilinan J."/>
            <person name="Park H.-J."/>
            <person name="Ramirez L."/>
            <person name="Alfaro M."/>
            <person name="Sun H."/>
            <person name="Tritt A."/>
            <person name="Yoshinaga Y."/>
            <person name="Zwiers L.-H."/>
            <person name="Turgeon B."/>
            <person name="Goodwin S."/>
            <person name="Spatafora J."/>
            <person name="Crous P."/>
            <person name="Grigoriev I."/>
        </authorList>
    </citation>
    <scope>NUCLEOTIDE SEQUENCE</scope>
    <source>
        <strain evidence="14 16">CBS 304.34</strain>
    </source>
</reference>
<dbReference type="GO" id="GO:0004497">
    <property type="term" value="F:monooxygenase activity"/>
    <property type="evidence" value="ECO:0007669"/>
    <property type="project" value="UniProtKB-KW"/>
</dbReference>
<keyword evidence="5" id="KW-0812">Transmembrane</keyword>
<dbReference type="InterPro" id="IPR017972">
    <property type="entry name" value="Cyt_P450_CS"/>
</dbReference>
<keyword evidence="8 13" id="KW-0560">Oxidoreductase</keyword>
<comment type="similarity">
    <text evidence="3 13">Belongs to the cytochrome P450 family.</text>
</comment>
<evidence type="ECO:0000256" key="6">
    <source>
        <dbReference type="ARBA" id="ARBA00022723"/>
    </source>
</evidence>
<dbReference type="GO" id="GO:0016020">
    <property type="term" value="C:membrane"/>
    <property type="evidence" value="ECO:0007669"/>
    <property type="project" value="UniProtKB-SubCell"/>
</dbReference>
<dbReference type="InterPro" id="IPR050121">
    <property type="entry name" value="Cytochrome_P450_monoxygenase"/>
</dbReference>
<keyword evidence="7" id="KW-1133">Transmembrane helix</keyword>
<dbReference type="Gene3D" id="1.10.630.10">
    <property type="entry name" value="Cytochrome P450"/>
    <property type="match status" value="1"/>
</dbReference>
<dbReference type="PANTHER" id="PTHR24305">
    <property type="entry name" value="CYTOCHROME P450"/>
    <property type="match status" value="1"/>
</dbReference>
<dbReference type="EMBL" id="MU003719">
    <property type="protein sequence ID" value="KAF2803086.1"/>
    <property type="molecule type" value="Genomic_DNA"/>
</dbReference>
<evidence type="ECO:0000256" key="12">
    <source>
        <dbReference type="PIRSR" id="PIRSR602401-1"/>
    </source>
</evidence>
<keyword evidence="4 12" id="KW-0349">Heme</keyword>
<organism evidence="14">
    <name type="scientific">Mytilinidion resinicola</name>
    <dbReference type="NCBI Taxonomy" id="574789"/>
    <lineage>
        <taxon>Eukaryota</taxon>
        <taxon>Fungi</taxon>
        <taxon>Dikarya</taxon>
        <taxon>Ascomycota</taxon>
        <taxon>Pezizomycotina</taxon>
        <taxon>Dothideomycetes</taxon>
        <taxon>Pleosporomycetidae</taxon>
        <taxon>Mytilinidiales</taxon>
        <taxon>Mytilinidiaceae</taxon>
        <taxon>Mytilinidion</taxon>
    </lineage>
</organism>
<evidence type="ECO:0000256" key="5">
    <source>
        <dbReference type="ARBA" id="ARBA00022692"/>
    </source>
</evidence>
<reference evidence="16" key="2">
    <citation type="submission" date="2020-04" db="EMBL/GenBank/DDBJ databases">
        <authorList>
            <consortium name="NCBI Genome Project"/>
        </authorList>
    </citation>
    <scope>NUCLEOTIDE SEQUENCE</scope>
    <source>
        <strain evidence="16">CBS 304.34</strain>
    </source>
</reference>
<dbReference type="PRINTS" id="PR00385">
    <property type="entry name" value="P450"/>
</dbReference>
<evidence type="ECO:0000256" key="7">
    <source>
        <dbReference type="ARBA" id="ARBA00022989"/>
    </source>
</evidence>
<dbReference type="PROSITE" id="PS00086">
    <property type="entry name" value="CYTOCHROME_P450"/>
    <property type="match status" value="1"/>
</dbReference>
<evidence type="ECO:0000256" key="2">
    <source>
        <dbReference type="ARBA" id="ARBA00004167"/>
    </source>
</evidence>
<keyword evidence="11" id="KW-0472">Membrane</keyword>
<dbReference type="PRINTS" id="PR00463">
    <property type="entry name" value="EP450I"/>
</dbReference>
<comment type="cofactor">
    <cofactor evidence="1 12">
        <name>heme</name>
        <dbReference type="ChEBI" id="CHEBI:30413"/>
    </cofactor>
</comment>